<dbReference type="Gene3D" id="3.30.460.10">
    <property type="entry name" value="Beta Polymerase, domain 2"/>
    <property type="match status" value="1"/>
</dbReference>
<gene>
    <name evidence="1" type="ORF">COY32_03845</name>
</gene>
<dbReference type="CDD" id="cd05403">
    <property type="entry name" value="NT_KNTase_like"/>
    <property type="match status" value="1"/>
</dbReference>
<dbReference type="Proteomes" id="UP000228920">
    <property type="component" value="Unassembled WGS sequence"/>
</dbReference>
<evidence type="ECO:0000313" key="2">
    <source>
        <dbReference type="Proteomes" id="UP000228920"/>
    </source>
</evidence>
<accession>A0A2M7TIP9</accession>
<dbReference type="InterPro" id="IPR043519">
    <property type="entry name" value="NT_sf"/>
</dbReference>
<organism evidence="1 2">
    <name type="scientific">candidate division WWE3 bacterium CG_4_10_14_0_2_um_filter_41_14</name>
    <dbReference type="NCBI Taxonomy" id="1975072"/>
    <lineage>
        <taxon>Bacteria</taxon>
        <taxon>Katanobacteria</taxon>
    </lineage>
</organism>
<dbReference type="EMBL" id="PFNL01000110">
    <property type="protein sequence ID" value="PIZ46185.1"/>
    <property type="molecule type" value="Genomic_DNA"/>
</dbReference>
<comment type="caution">
    <text evidence="1">The sequence shown here is derived from an EMBL/GenBank/DDBJ whole genome shotgun (WGS) entry which is preliminary data.</text>
</comment>
<evidence type="ECO:0000313" key="1">
    <source>
        <dbReference type="EMBL" id="PIZ46185.1"/>
    </source>
</evidence>
<name>A0A2M7TIP9_UNCKA</name>
<proteinExistence type="predicted"/>
<evidence type="ECO:0008006" key="3">
    <source>
        <dbReference type="Google" id="ProtNLM"/>
    </source>
</evidence>
<protein>
    <recommendedName>
        <fullName evidence="3">Polymerase nucleotidyl transferase domain-containing protein</fullName>
    </recommendedName>
</protein>
<sequence length="287" mass="32984">MERIAQAVYKTILYHHIFQFPLTQYETWKYLVDEPAEQSTITTALDSTAILKKSHNTYHLRSSSISVDKTNRTPSWNVITHAQKTMLPIARYIPSIECIGITGSIAALNETPKSDIDVLIICKPHTAWLTRLLVIGILSLMQKRSSATSRITHKMFCANMFLETSDLSIKKQNLFTAMELAHLKPIFNKSNTFQKLIQTNSWIKNFLPNFYSDVQNSWDMTQTNGTTPNQFVVAGNRLAKLLQQTLYRIRHKKLLTLESTWITDYQQKILETYKKLCTEHGVNKTLG</sequence>
<dbReference type="SUPFAM" id="SSF81301">
    <property type="entry name" value="Nucleotidyltransferase"/>
    <property type="match status" value="1"/>
</dbReference>
<dbReference type="AlphaFoldDB" id="A0A2M7TIP9"/>
<reference evidence="2" key="1">
    <citation type="submission" date="2017-09" db="EMBL/GenBank/DDBJ databases">
        <title>Depth-based differentiation of microbial function through sediment-hosted aquifers and enrichment of novel symbionts in the deep terrestrial subsurface.</title>
        <authorList>
            <person name="Probst A.J."/>
            <person name="Ladd B."/>
            <person name="Jarett J.K."/>
            <person name="Geller-Mcgrath D.E."/>
            <person name="Sieber C.M.K."/>
            <person name="Emerson J.B."/>
            <person name="Anantharaman K."/>
            <person name="Thomas B.C."/>
            <person name="Malmstrom R."/>
            <person name="Stieglmeier M."/>
            <person name="Klingl A."/>
            <person name="Woyke T."/>
            <person name="Ryan C.M."/>
            <person name="Banfield J.F."/>
        </authorList>
    </citation>
    <scope>NUCLEOTIDE SEQUENCE [LARGE SCALE GENOMIC DNA]</scope>
</reference>